<accession>A0A543PL96</accession>
<dbReference type="EMBL" id="VFQF01000003">
    <property type="protein sequence ID" value="TQN44855.1"/>
    <property type="molecule type" value="Genomic_DNA"/>
</dbReference>
<gene>
    <name evidence="2" type="ORF">FHX52_4076</name>
</gene>
<evidence type="ECO:0000313" key="3">
    <source>
        <dbReference type="Proteomes" id="UP000320085"/>
    </source>
</evidence>
<sequence length="73" mass="8171">MHPTVAGGLVVVLVVVALSLWVLQDARRRRERDRPVVATLAGITIERPEMWAALCLLVFVFFVPLYLVARNAD</sequence>
<organism evidence="2 3">
    <name type="scientific">Humibacillus xanthopallidus</name>
    <dbReference type="NCBI Taxonomy" id="412689"/>
    <lineage>
        <taxon>Bacteria</taxon>
        <taxon>Bacillati</taxon>
        <taxon>Actinomycetota</taxon>
        <taxon>Actinomycetes</taxon>
        <taxon>Micrococcales</taxon>
        <taxon>Intrasporangiaceae</taxon>
        <taxon>Humibacillus</taxon>
    </lineage>
</organism>
<keyword evidence="1" id="KW-0472">Membrane</keyword>
<dbReference type="RefSeq" id="WP_141824155.1">
    <property type="nucleotide sequence ID" value="NZ_BAAAQC010000009.1"/>
</dbReference>
<comment type="caution">
    <text evidence="2">The sequence shown here is derived from an EMBL/GenBank/DDBJ whole genome shotgun (WGS) entry which is preliminary data.</text>
</comment>
<protein>
    <submittedName>
        <fullName evidence="2">Uncharacterized protein</fullName>
    </submittedName>
</protein>
<reference evidence="2 3" key="1">
    <citation type="submission" date="2019-06" db="EMBL/GenBank/DDBJ databases">
        <title>Sequencing the genomes of 1000 actinobacteria strains.</title>
        <authorList>
            <person name="Klenk H.-P."/>
        </authorList>
    </citation>
    <scope>NUCLEOTIDE SEQUENCE [LARGE SCALE GENOMIC DNA]</scope>
    <source>
        <strain evidence="2 3">DSM 21776</strain>
    </source>
</reference>
<feature type="transmembrane region" description="Helical" evidence="1">
    <location>
        <begin position="6"/>
        <end position="23"/>
    </location>
</feature>
<name>A0A543PL96_9MICO</name>
<evidence type="ECO:0000256" key="1">
    <source>
        <dbReference type="SAM" id="Phobius"/>
    </source>
</evidence>
<keyword evidence="1" id="KW-1133">Transmembrane helix</keyword>
<dbReference type="AlphaFoldDB" id="A0A543PL96"/>
<feature type="transmembrane region" description="Helical" evidence="1">
    <location>
        <begin position="50"/>
        <end position="69"/>
    </location>
</feature>
<proteinExistence type="predicted"/>
<dbReference type="Proteomes" id="UP000320085">
    <property type="component" value="Unassembled WGS sequence"/>
</dbReference>
<evidence type="ECO:0000313" key="2">
    <source>
        <dbReference type="EMBL" id="TQN44855.1"/>
    </source>
</evidence>
<keyword evidence="1" id="KW-0812">Transmembrane</keyword>